<sequence>MAFTGILIGTMGDATSTFFSGLTSLARASTFLANFPTRLGRGARIFLAGTRGEGVGVDTWGAEIVATSALLPFRAGAVMGAVVAGTVVADGCREGFTGEGTFGAAVPDAANGDRACAMNSCGDAILKGDLHIRLAF</sequence>
<reference evidence="1 2" key="1">
    <citation type="journal article" date="2023" name="IMA Fungus">
        <title>Comparative genomic study of the Penicillium genus elucidates a diverse pangenome and 15 lateral gene transfer events.</title>
        <authorList>
            <person name="Petersen C."/>
            <person name="Sorensen T."/>
            <person name="Nielsen M.R."/>
            <person name="Sondergaard T.E."/>
            <person name="Sorensen J.L."/>
            <person name="Fitzpatrick D.A."/>
            <person name="Frisvad J.C."/>
            <person name="Nielsen K.L."/>
        </authorList>
    </citation>
    <scope>NUCLEOTIDE SEQUENCE [LARGE SCALE GENOMIC DNA]</scope>
    <source>
        <strain evidence="1 2">IBT 35679</strain>
    </source>
</reference>
<dbReference type="AlphaFoldDB" id="A0AAD6D5W2"/>
<keyword evidence="2" id="KW-1185">Reference proteome</keyword>
<name>A0AAD6D5W2_9EURO</name>
<protein>
    <submittedName>
        <fullName evidence="1">Uncharacterized protein</fullName>
    </submittedName>
</protein>
<organism evidence="1 2">
    <name type="scientific">Penicillium frequentans</name>
    <dbReference type="NCBI Taxonomy" id="3151616"/>
    <lineage>
        <taxon>Eukaryota</taxon>
        <taxon>Fungi</taxon>
        <taxon>Dikarya</taxon>
        <taxon>Ascomycota</taxon>
        <taxon>Pezizomycotina</taxon>
        <taxon>Eurotiomycetes</taxon>
        <taxon>Eurotiomycetidae</taxon>
        <taxon>Eurotiales</taxon>
        <taxon>Aspergillaceae</taxon>
        <taxon>Penicillium</taxon>
    </lineage>
</organism>
<accession>A0AAD6D5W2</accession>
<gene>
    <name evidence="1" type="ORF">N7494_000407</name>
</gene>
<dbReference type="EMBL" id="JAQIZZ010000001">
    <property type="protein sequence ID" value="KAJ5556492.1"/>
    <property type="molecule type" value="Genomic_DNA"/>
</dbReference>
<dbReference type="Proteomes" id="UP001220324">
    <property type="component" value="Unassembled WGS sequence"/>
</dbReference>
<evidence type="ECO:0000313" key="1">
    <source>
        <dbReference type="EMBL" id="KAJ5556492.1"/>
    </source>
</evidence>
<comment type="caution">
    <text evidence="1">The sequence shown here is derived from an EMBL/GenBank/DDBJ whole genome shotgun (WGS) entry which is preliminary data.</text>
</comment>
<evidence type="ECO:0000313" key="2">
    <source>
        <dbReference type="Proteomes" id="UP001220324"/>
    </source>
</evidence>
<proteinExistence type="predicted"/>